<dbReference type="EMBL" id="JAGFBS010000041">
    <property type="protein sequence ID" value="KAG6371025.1"/>
    <property type="molecule type" value="Genomic_DNA"/>
</dbReference>
<gene>
    <name evidence="1" type="ORF">JVT61DRAFT_10748</name>
</gene>
<evidence type="ECO:0000313" key="2">
    <source>
        <dbReference type="Proteomes" id="UP000683000"/>
    </source>
</evidence>
<sequence>MRYLHRKTARRDLDLVVDVNPEAETVNGDSTLTPTNIPAGMTASRFHIMARIHLEDRSLFLKQGELAVVPAIRSTNGRRPSYPVGHHRSVSLDARSHNSLLCAFLTFCWGLETDLIE</sequence>
<name>A0A8I2YFL0_9AGAM</name>
<protein>
    <submittedName>
        <fullName evidence="1">Uncharacterized protein</fullName>
    </submittedName>
</protein>
<dbReference type="AlphaFoldDB" id="A0A8I2YFL0"/>
<dbReference type="Proteomes" id="UP000683000">
    <property type="component" value="Unassembled WGS sequence"/>
</dbReference>
<organism evidence="1 2">
    <name type="scientific">Boletus reticuloceps</name>
    <dbReference type="NCBI Taxonomy" id="495285"/>
    <lineage>
        <taxon>Eukaryota</taxon>
        <taxon>Fungi</taxon>
        <taxon>Dikarya</taxon>
        <taxon>Basidiomycota</taxon>
        <taxon>Agaricomycotina</taxon>
        <taxon>Agaricomycetes</taxon>
        <taxon>Agaricomycetidae</taxon>
        <taxon>Boletales</taxon>
        <taxon>Boletineae</taxon>
        <taxon>Boletaceae</taxon>
        <taxon>Boletoideae</taxon>
        <taxon>Boletus</taxon>
    </lineage>
</organism>
<proteinExistence type="predicted"/>
<accession>A0A8I2YFL0</accession>
<keyword evidence="2" id="KW-1185">Reference proteome</keyword>
<evidence type="ECO:0000313" key="1">
    <source>
        <dbReference type="EMBL" id="KAG6371025.1"/>
    </source>
</evidence>
<reference evidence="1" key="1">
    <citation type="submission" date="2021-03" db="EMBL/GenBank/DDBJ databases">
        <title>Evolutionary innovations through gain and loss of genes in the ectomycorrhizal Boletales.</title>
        <authorList>
            <person name="Wu G."/>
            <person name="Miyauchi S."/>
            <person name="Morin E."/>
            <person name="Yang Z.-L."/>
            <person name="Xu J."/>
            <person name="Martin F.M."/>
        </authorList>
    </citation>
    <scope>NUCLEOTIDE SEQUENCE</scope>
    <source>
        <strain evidence="1">BR01</strain>
    </source>
</reference>
<comment type="caution">
    <text evidence="1">The sequence shown here is derived from an EMBL/GenBank/DDBJ whole genome shotgun (WGS) entry which is preliminary data.</text>
</comment>